<evidence type="ECO:0000313" key="2">
    <source>
        <dbReference type="EMBL" id="KAF5365033.1"/>
    </source>
</evidence>
<protein>
    <recommendedName>
        <fullName evidence="1">Fungal-type protein kinase domain-containing protein</fullName>
    </recommendedName>
</protein>
<dbReference type="InterPro" id="IPR011009">
    <property type="entry name" value="Kinase-like_dom_sf"/>
</dbReference>
<dbReference type="EMBL" id="JAACJN010000176">
    <property type="protein sequence ID" value="KAF5365033.1"/>
    <property type="molecule type" value="Genomic_DNA"/>
</dbReference>
<proteinExistence type="predicted"/>
<accession>A0A8H5LPU7</accession>
<feature type="domain" description="Fungal-type protein kinase" evidence="1">
    <location>
        <begin position="112"/>
        <end position="185"/>
    </location>
</feature>
<evidence type="ECO:0000313" key="3">
    <source>
        <dbReference type="Proteomes" id="UP000518752"/>
    </source>
</evidence>
<evidence type="ECO:0000259" key="1">
    <source>
        <dbReference type="Pfam" id="PF17667"/>
    </source>
</evidence>
<dbReference type="AlphaFoldDB" id="A0A8H5LPU7"/>
<name>A0A8H5LPU7_9AGAR</name>
<dbReference type="Pfam" id="PF17667">
    <property type="entry name" value="Pkinase_fungal"/>
    <property type="match status" value="1"/>
</dbReference>
<keyword evidence="3" id="KW-1185">Reference proteome</keyword>
<sequence length="295" mass="34451">MAIEVYQLSRMLDRSESHEREQPQGFPPTVICPDIIFFPIHDSMRSLRVVGMEKLEPLFSLRSAREFAQVFYDILQSLLSIPSFCDPFLTIFLQFIAGFTNIRRFCIVTSLLSMANIMFRREGDKVYGVLNDFVLSSFRSRMDKDLTSKHQTGTKPFMACDLLNLEWDKGHLYQHNLESLFYIILILSCQYTEPTTRASSPPFADWFDGVDQFIASLKLDFLQSLSPDLPIQTYYNGFHKWLLHTCHMDQGYKSRPGAFFRSDKDRTKAVLYDWETLNGNVTYLEMMEVMHYLNL</sequence>
<comment type="caution">
    <text evidence="2">The sequence shown here is derived from an EMBL/GenBank/DDBJ whole genome shotgun (WGS) entry which is preliminary data.</text>
</comment>
<dbReference type="SUPFAM" id="SSF56112">
    <property type="entry name" value="Protein kinase-like (PK-like)"/>
    <property type="match status" value="1"/>
</dbReference>
<dbReference type="OrthoDB" id="5569250at2759"/>
<gene>
    <name evidence="2" type="ORF">D9757_013086</name>
</gene>
<dbReference type="Proteomes" id="UP000518752">
    <property type="component" value="Unassembled WGS sequence"/>
</dbReference>
<organism evidence="2 3">
    <name type="scientific">Collybiopsis confluens</name>
    <dbReference type="NCBI Taxonomy" id="2823264"/>
    <lineage>
        <taxon>Eukaryota</taxon>
        <taxon>Fungi</taxon>
        <taxon>Dikarya</taxon>
        <taxon>Basidiomycota</taxon>
        <taxon>Agaricomycotina</taxon>
        <taxon>Agaricomycetes</taxon>
        <taxon>Agaricomycetidae</taxon>
        <taxon>Agaricales</taxon>
        <taxon>Marasmiineae</taxon>
        <taxon>Omphalotaceae</taxon>
        <taxon>Collybiopsis</taxon>
    </lineage>
</organism>
<dbReference type="InterPro" id="IPR040976">
    <property type="entry name" value="Pkinase_fungal"/>
</dbReference>
<reference evidence="2 3" key="1">
    <citation type="journal article" date="2020" name="ISME J.">
        <title>Uncovering the hidden diversity of litter-decomposition mechanisms in mushroom-forming fungi.</title>
        <authorList>
            <person name="Floudas D."/>
            <person name="Bentzer J."/>
            <person name="Ahren D."/>
            <person name="Johansson T."/>
            <person name="Persson P."/>
            <person name="Tunlid A."/>
        </authorList>
    </citation>
    <scope>NUCLEOTIDE SEQUENCE [LARGE SCALE GENOMIC DNA]</scope>
    <source>
        <strain evidence="2 3">CBS 406.79</strain>
    </source>
</reference>